<gene>
    <name evidence="6" type="ORF">LIER_30384</name>
</gene>
<dbReference type="CDD" id="cd15795">
    <property type="entry name" value="PMEI-Pla_a_1_like"/>
    <property type="match status" value="1"/>
</dbReference>
<evidence type="ECO:0000313" key="6">
    <source>
        <dbReference type="EMBL" id="GAA0182507.1"/>
    </source>
</evidence>
<comment type="similarity">
    <text evidence="3">Belongs to the PMEI family.</text>
</comment>
<evidence type="ECO:0000256" key="3">
    <source>
        <dbReference type="ARBA" id="ARBA00038471"/>
    </source>
</evidence>
<dbReference type="GO" id="GO:0004857">
    <property type="term" value="F:enzyme inhibitor activity"/>
    <property type="evidence" value="ECO:0007669"/>
    <property type="project" value="InterPro"/>
</dbReference>
<dbReference type="Pfam" id="PF04043">
    <property type="entry name" value="PMEI"/>
    <property type="match status" value="1"/>
</dbReference>
<sequence length="189" mass="21221">MKLSSVISSCFFILWLITPSYSTDLINSTCKTCSIKSPFLNYNFCITTLEAIPVARHVTNLQGLALIAIELAMQNATNTTFKIEKMLNRTQEYDSFALNCLQYCMEMYVDATSVLETSIEAFLSGEFFIADVLMVAVMEAASTCEEMFMEKEGEICPLSIENYNLFEIGNIAICIINMFITSKYPSLNS</sequence>
<dbReference type="InterPro" id="IPR034088">
    <property type="entry name" value="Pla_a_1-like"/>
</dbReference>
<evidence type="ECO:0000256" key="1">
    <source>
        <dbReference type="ARBA" id="ARBA00022729"/>
    </source>
</evidence>
<dbReference type="PANTHER" id="PTHR35357:SF17">
    <property type="entry name" value="PECTINESTERASE INHIBITOR 12"/>
    <property type="match status" value="1"/>
</dbReference>
<keyword evidence="7" id="KW-1185">Reference proteome</keyword>
<dbReference type="Gene3D" id="1.20.140.40">
    <property type="entry name" value="Invertase/pectin methylesterase inhibitor family protein"/>
    <property type="match status" value="1"/>
</dbReference>
<organism evidence="6 7">
    <name type="scientific">Lithospermum erythrorhizon</name>
    <name type="common">Purple gromwell</name>
    <name type="synonym">Lithospermum officinale var. erythrorhizon</name>
    <dbReference type="NCBI Taxonomy" id="34254"/>
    <lineage>
        <taxon>Eukaryota</taxon>
        <taxon>Viridiplantae</taxon>
        <taxon>Streptophyta</taxon>
        <taxon>Embryophyta</taxon>
        <taxon>Tracheophyta</taxon>
        <taxon>Spermatophyta</taxon>
        <taxon>Magnoliopsida</taxon>
        <taxon>eudicotyledons</taxon>
        <taxon>Gunneridae</taxon>
        <taxon>Pentapetalae</taxon>
        <taxon>asterids</taxon>
        <taxon>lamiids</taxon>
        <taxon>Boraginales</taxon>
        <taxon>Boraginaceae</taxon>
        <taxon>Boraginoideae</taxon>
        <taxon>Lithospermeae</taxon>
        <taxon>Lithospermum</taxon>
    </lineage>
</organism>
<proteinExistence type="inferred from homology"/>
<keyword evidence="1 4" id="KW-0732">Signal</keyword>
<reference evidence="6 7" key="1">
    <citation type="submission" date="2024-01" db="EMBL/GenBank/DDBJ databases">
        <title>The complete chloroplast genome sequence of Lithospermum erythrorhizon: insights into the phylogenetic relationship among Boraginaceae species and the maternal lineages of purple gromwells.</title>
        <authorList>
            <person name="Okada T."/>
            <person name="Watanabe K."/>
        </authorList>
    </citation>
    <scope>NUCLEOTIDE SEQUENCE [LARGE SCALE GENOMIC DNA]</scope>
</reference>
<feature type="chain" id="PRO_5043618423" description="Pectinesterase inhibitor domain-containing protein" evidence="4">
    <location>
        <begin position="23"/>
        <end position="189"/>
    </location>
</feature>
<evidence type="ECO:0000259" key="5">
    <source>
        <dbReference type="SMART" id="SM00856"/>
    </source>
</evidence>
<accession>A0AAV3RMF5</accession>
<dbReference type="EMBL" id="BAABME010010849">
    <property type="protein sequence ID" value="GAA0182507.1"/>
    <property type="molecule type" value="Genomic_DNA"/>
</dbReference>
<keyword evidence="2" id="KW-1015">Disulfide bond</keyword>
<evidence type="ECO:0000256" key="4">
    <source>
        <dbReference type="SAM" id="SignalP"/>
    </source>
</evidence>
<dbReference type="InterPro" id="IPR035513">
    <property type="entry name" value="Invertase/methylesterase_inhib"/>
</dbReference>
<protein>
    <recommendedName>
        <fullName evidence="5">Pectinesterase inhibitor domain-containing protein</fullName>
    </recommendedName>
</protein>
<dbReference type="AlphaFoldDB" id="A0AAV3RMF5"/>
<dbReference type="SUPFAM" id="SSF101148">
    <property type="entry name" value="Plant invertase/pectin methylesterase inhibitor"/>
    <property type="match status" value="1"/>
</dbReference>
<comment type="caution">
    <text evidence="6">The sequence shown here is derived from an EMBL/GenBank/DDBJ whole genome shotgun (WGS) entry which is preliminary data.</text>
</comment>
<evidence type="ECO:0000313" key="7">
    <source>
        <dbReference type="Proteomes" id="UP001454036"/>
    </source>
</evidence>
<dbReference type="SMART" id="SM00856">
    <property type="entry name" value="PMEI"/>
    <property type="match status" value="1"/>
</dbReference>
<dbReference type="GO" id="GO:0005576">
    <property type="term" value="C:extracellular region"/>
    <property type="evidence" value="ECO:0007669"/>
    <property type="project" value="UniProtKB-ARBA"/>
</dbReference>
<feature type="domain" description="Pectinesterase inhibitor" evidence="5">
    <location>
        <begin position="21"/>
        <end position="175"/>
    </location>
</feature>
<dbReference type="NCBIfam" id="TIGR01614">
    <property type="entry name" value="PME_inhib"/>
    <property type="match status" value="1"/>
</dbReference>
<dbReference type="InterPro" id="IPR006501">
    <property type="entry name" value="Pectinesterase_inhib_dom"/>
</dbReference>
<feature type="signal peptide" evidence="4">
    <location>
        <begin position="1"/>
        <end position="22"/>
    </location>
</feature>
<dbReference type="FunFam" id="1.20.140.40:FF:000002">
    <property type="entry name" value="Putative invertase inhibitor"/>
    <property type="match status" value="1"/>
</dbReference>
<dbReference type="PANTHER" id="PTHR35357">
    <property type="entry name" value="OS02G0537100 PROTEIN"/>
    <property type="match status" value="1"/>
</dbReference>
<dbReference type="Proteomes" id="UP001454036">
    <property type="component" value="Unassembled WGS sequence"/>
</dbReference>
<evidence type="ECO:0000256" key="2">
    <source>
        <dbReference type="ARBA" id="ARBA00023157"/>
    </source>
</evidence>
<name>A0AAV3RMF5_LITER</name>